<proteinExistence type="predicted"/>
<organism evidence="1 2">
    <name type="scientific">Saliphagus infecundisoli</name>
    <dbReference type="NCBI Taxonomy" id="1849069"/>
    <lineage>
        <taxon>Archaea</taxon>
        <taxon>Methanobacteriati</taxon>
        <taxon>Methanobacteriota</taxon>
        <taxon>Stenosarchaea group</taxon>
        <taxon>Halobacteria</taxon>
        <taxon>Halobacteriales</taxon>
        <taxon>Natrialbaceae</taxon>
        <taxon>Saliphagus</taxon>
    </lineage>
</organism>
<name>A0ABD5QEV1_9EURY</name>
<dbReference type="Pfam" id="PF19098">
    <property type="entry name" value="DUF5785"/>
    <property type="match status" value="1"/>
</dbReference>
<comment type="caution">
    <text evidence="1">The sequence shown here is derived from an EMBL/GenBank/DDBJ whole genome shotgun (WGS) entry which is preliminary data.</text>
</comment>
<dbReference type="AlphaFoldDB" id="A0ABD5QEV1"/>
<dbReference type="InterPro" id="IPR043903">
    <property type="entry name" value="DUF5785"/>
</dbReference>
<gene>
    <name evidence="1" type="ORF">ACFPFO_11060</name>
</gene>
<evidence type="ECO:0000313" key="2">
    <source>
        <dbReference type="Proteomes" id="UP001595925"/>
    </source>
</evidence>
<dbReference type="RefSeq" id="WP_114577383.1">
    <property type="nucleotide sequence ID" value="NZ_JAIVEF010000001.1"/>
</dbReference>
<keyword evidence="2" id="KW-1185">Reference proteome</keyword>
<reference evidence="1 2" key="1">
    <citation type="journal article" date="2019" name="Int. J. Syst. Evol. Microbiol.">
        <title>The Global Catalogue of Microorganisms (GCM) 10K type strain sequencing project: providing services to taxonomists for standard genome sequencing and annotation.</title>
        <authorList>
            <consortium name="The Broad Institute Genomics Platform"/>
            <consortium name="The Broad Institute Genome Sequencing Center for Infectious Disease"/>
            <person name="Wu L."/>
            <person name="Ma J."/>
        </authorList>
    </citation>
    <scope>NUCLEOTIDE SEQUENCE [LARGE SCALE GENOMIC DNA]</scope>
    <source>
        <strain evidence="1 2">CGMCC 1.15824</strain>
    </source>
</reference>
<sequence length="106" mass="11926">MDWPHDPDGEEGSEGMRKFDMAVIAKKVDDDEDFPLSRDEFVEAHGADPIRINSETVVSMAEIFEHVDGEEFETITDMHRAVGTAMREGGFWTYHPVGADPERKSA</sequence>
<protein>
    <submittedName>
        <fullName evidence="1">DUF5785 family protein</fullName>
    </submittedName>
</protein>
<dbReference type="Proteomes" id="UP001595925">
    <property type="component" value="Unassembled WGS sequence"/>
</dbReference>
<accession>A0ABD5QEV1</accession>
<evidence type="ECO:0000313" key="1">
    <source>
        <dbReference type="EMBL" id="MFC4988286.1"/>
    </source>
</evidence>
<dbReference type="EMBL" id="JBHSJG010000036">
    <property type="protein sequence ID" value="MFC4988286.1"/>
    <property type="molecule type" value="Genomic_DNA"/>
</dbReference>